<feature type="domain" description="CheC-like protein" evidence="2">
    <location>
        <begin position="33"/>
        <end position="67"/>
    </location>
</feature>
<dbReference type="EMBL" id="CP035281">
    <property type="protein sequence ID" value="QAT41874.1"/>
    <property type="molecule type" value="Genomic_DNA"/>
</dbReference>
<dbReference type="InterPro" id="IPR007597">
    <property type="entry name" value="CheC"/>
</dbReference>
<dbReference type="Gene3D" id="3.40.1550.10">
    <property type="entry name" value="CheC-like"/>
    <property type="match status" value="1"/>
</dbReference>
<dbReference type="PANTHER" id="PTHR43484:SF1">
    <property type="entry name" value="FLAGELLAR MOTOR SWITCH PROTEIN FLIN"/>
    <property type="match status" value="1"/>
</dbReference>
<keyword evidence="1" id="KW-0145">Chemotaxis</keyword>
<evidence type="ECO:0000256" key="1">
    <source>
        <dbReference type="ARBA" id="ARBA00022500"/>
    </source>
</evidence>
<sequence length="219" mass="24527">MGAFVIILKGKFLQFICSLRCKEINMDVTKKEIDAIGELFNIGIGSSATALSTILSRKVGISIPTVEIVTSRELDITYLEPAYGISVDYVKGLKGTNSLLLKREDILKMVCQMTCMEITEIDEISKSAICELMNQMMGSSSTALAKFLNKEIDISTPKLEEVQDTNSYKDFMYGKYESVMTVTFTLEIEDFLTTNFVTVMSDDICQAILNEMRKMHPLT</sequence>
<protein>
    <recommendedName>
        <fullName evidence="2">CheC-like protein domain-containing protein</fullName>
    </recommendedName>
</protein>
<dbReference type="KEGG" id="amij:EQM06_00785"/>
<feature type="domain" description="CheC-like protein" evidence="2">
    <location>
        <begin position="124"/>
        <end position="159"/>
    </location>
</feature>
<dbReference type="InterPro" id="IPR051469">
    <property type="entry name" value="FliN/MopA/SpaO"/>
</dbReference>
<evidence type="ECO:0000313" key="4">
    <source>
        <dbReference type="Proteomes" id="UP000287601"/>
    </source>
</evidence>
<proteinExistence type="predicted"/>
<dbReference type="Pfam" id="PF04509">
    <property type="entry name" value="CheC"/>
    <property type="match status" value="2"/>
</dbReference>
<dbReference type="OrthoDB" id="9773459at2"/>
<dbReference type="InterPro" id="IPR028976">
    <property type="entry name" value="CheC-like_sf"/>
</dbReference>
<dbReference type="CDD" id="cd17907">
    <property type="entry name" value="FliY_FliN-Y"/>
    <property type="match status" value="1"/>
</dbReference>
<dbReference type="PANTHER" id="PTHR43484">
    <property type="match status" value="1"/>
</dbReference>
<evidence type="ECO:0000313" key="3">
    <source>
        <dbReference type="EMBL" id="QAT41874.1"/>
    </source>
</evidence>
<organism evidence="3 4">
    <name type="scientific">Aminipila luticellarii</name>
    <dbReference type="NCBI Taxonomy" id="2507160"/>
    <lineage>
        <taxon>Bacteria</taxon>
        <taxon>Bacillati</taxon>
        <taxon>Bacillota</taxon>
        <taxon>Clostridia</taxon>
        <taxon>Peptostreptococcales</taxon>
        <taxon>Anaerovoracaceae</taxon>
        <taxon>Aminipila</taxon>
    </lineage>
</organism>
<dbReference type="GO" id="GO:0006935">
    <property type="term" value="P:chemotaxis"/>
    <property type="evidence" value="ECO:0007669"/>
    <property type="project" value="UniProtKB-KW"/>
</dbReference>
<dbReference type="GO" id="GO:0016787">
    <property type="term" value="F:hydrolase activity"/>
    <property type="evidence" value="ECO:0007669"/>
    <property type="project" value="InterPro"/>
</dbReference>
<keyword evidence="4" id="KW-1185">Reference proteome</keyword>
<gene>
    <name evidence="3" type="ORF">EQM06_00785</name>
</gene>
<dbReference type="Proteomes" id="UP000287601">
    <property type="component" value="Chromosome"/>
</dbReference>
<reference evidence="3 4" key="1">
    <citation type="submission" date="2019-01" db="EMBL/GenBank/DDBJ databases">
        <title>Draft genomes of a novel of Aminipila strains.</title>
        <authorList>
            <person name="Ma S."/>
        </authorList>
    </citation>
    <scope>NUCLEOTIDE SEQUENCE [LARGE SCALE GENOMIC DNA]</scope>
    <source>
        <strain evidence="4">JN-39</strain>
    </source>
</reference>
<dbReference type="SUPFAM" id="SSF103039">
    <property type="entry name" value="CheC-like"/>
    <property type="match status" value="1"/>
</dbReference>
<accession>A0A410PSH7</accession>
<name>A0A410PSH7_9FIRM</name>
<evidence type="ECO:0000259" key="2">
    <source>
        <dbReference type="Pfam" id="PF04509"/>
    </source>
</evidence>
<dbReference type="AlphaFoldDB" id="A0A410PSH7"/>